<dbReference type="InterPro" id="IPR001387">
    <property type="entry name" value="Cro/C1-type_HTH"/>
</dbReference>
<evidence type="ECO:0000259" key="1">
    <source>
        <dbReference type="PROSITE" id="PS50943"/>
    </source>
</evidence>
<organism evidence="2 3">
    <name type="scientific">Roseibium polysiphoniae</name>
    <dbReference type="NCBI Taxonomy" id="2571221"/>
    <lineage>
        <taxon>Bacteria</taxon>
        <taxon>Pseudomonadati</taxon>
        <taxon>Pseudomonadota</taxon>
        <taxon>Alphaproteobacteria</taxon>
        <taxon>Hyphomicrobiales</taxon>
        <taxon>Stappiaceae</taxon>
        <taxon>Roseibium</taxon>
    </lineage>
</organism>
<reference evidence="2 3" key="1">
    <citation type="submission" date="2020-09" db="EMBL/GenBank/DDBJ databases">
        <title>The genome sequence of type strain Labrenzia polysiphoniae KACC 19711.</title>
        <authorList>
            <person name="Liu Y."/>
        </authorList>
    </citation>
    <scope>NUCLEOTIDE SEQUENCE [LARGE SCALE GENOMIC DNA]</scope>
    <source>
        <strain evidence="2 3">KACC 19711</strain>
    </source>
</reference>
<comment type="caution">
    <text evidence="2">The sequence shown here is derived from an EMBL/GenBank/DDBJ whole genome shotgun (WGS) entry which is preliminary data.</text>
</comment>
<evidence type="ECO:0000313" key="2">
    <source>
        <dbReference type="EMBL" id="MBD8875418.1"/>
    </source>
</evidence>
<keyword evidence="3" id="KW-1185">Reference proteome</keyword>
<accession>A0ABR9C6A0</accession>
<dbReference type="Proteomes" id="UP000615687">
    <property type="component" value="Unassembled WGS sequence"/>
</dbReference>
<evidence type="ECO:0000313" key="3">
    <source>
        <dbReference type="Proteomes" id="UP000615687"/>
    </source>
</evidence>
<proteinExistence type="predicted"/>
<gene>
    <name evidence="2" type="ORF">IG617_03860</name>
</gene>
<dbReference type="InterPro" id="IPR010982">
    <property type="entry name" value="Lambda_DNA-bd_dom_sf"/>
</dbReference>
<dbReference type="CDD" id="cd00093">
    <property type="entry name" value="HTH_XRE"/>
    <property type="match status" value="1"/>
</dbReference>
<feature type="domain" description="HTH cro/C1-type" evidence="1">
    <location>
        <begin position="17"/>
        <end position="73"/>
    </location>
</feature>
<dbReference type="Gene3D" id="1.10.260.40">
    <property type="entry name" value="lambda repressor-like DNA-binding domains"/>
    <property type="match status" value="1"/>
</dbReference>
<dbReference type="SUPFAM" id="SSF47413">
    <property type="entry name" value="lambda repressor-like DNA-binding domains"/>
    <property type="match status" value="1"/>
</dbReference>
<dbReference type="PROSITE" id="PS50943">
    <property type="entry name" value="HTH_CROC1"/>
    <property type="match status" value="1"/>
</dbReference>
<dbReference type="EMBL" id="JACYXJ010000002">
    <property type="protein sequence ID" value="MBD8875418.1"/>
    <property type="molecule type" value="Genomic_DNA"/>
</dbReference>
<protein>
    <submittedName>
        <fullName evidence="2">Helix-turn-helix transcriptional regulator</fullName>
    </submittedName>
</protein>
<sequence length="113" mass="13049">MSDEDNADLWNRRRKNLRALIAYKGTNSSQVCKAANLSVNTLSKFMRGETHTLRWETLERICKILEIPNAAILDSDNPFSESKTRLYELIEKMTDEQAEAELERFKASGLLKR</sequence>
<dbReference type="Pfam" id="PF13443">
    <property type="entry name" value="HTH_26"/>
    <property type="match status" value="1"/>
</dbReference>
<name>A0ABR9C6A0_9HYPH</name>
<dbReference type="RefSeq" id="WP_192107535.1">
    <property type="nucleotide sequence ID" value="NZ_JACYXJ010000002.1"/>
</dbReference>